<comment type="caution">
    <text evidence="5">The sequence shown here is derived from an EMBL/GenBank/DDBJ whole genome shotgun (WGS) entry which is preliminary data.</text>
</comment>
<keyword evidence="6" id="KW-1185">Reference proteome</keyword>
<sequence length="85" mass="10040">MHHIDAELVFECLIYLNTFYCVVFSTCDTVMTVAKYVSVRKETPNIHWDGAVTFTKMVLEVAKILLFQKFKEERRNESKFLNWAT</sequence>
<proteinExistence type="predicted"/>
<accession>A0AAV8XGH5</accession>
<name>A0AAV8XGH5_9CUCU</name>
<evidence type="ECO:0000256" key="2">
    <source>
        <dbReference type="ARBA" id="ARBA00022692"/>
    </source>
</evidence>
<keyword evidence="3" id="KW-1133">Transmembrane helix</keyword>
<dbReference type="AlphaFoldDB" id="A0AAV8XGH5"/>
<organism evidence="5 6">
    <name type="scientific">Aromia moschata</name>
    <dbReference type="NCBI Taxonomy" id="1265417"/>
    <lineage>
        <taxon>Eukaryota</taxon>
        <taxon>Metazoa</taxon>
        <taxon>Ecdysozoa</taxon>
        <taxon>Arthropoda</taxon>
        <taxon>Hexapoda</taxon>
        <taxon>Insecta</taxon>
        <taxon>Pterygota</taxon>
        <taxon>Neoptera</taxon>
        <taxon>Endopterygota</taxon>
        <taxon>Coleoptera</taxon>
        <taxon>Polyphaga</taxon>
        <taxon>Cucujiformia</taxon>
        <taxon>Chrysomeloidea</taxon>
        <taxon>Cerambycidae</taxon>
        <taxon>Cerambycinae</taxon>
        <taxon>Callichromatini</taxon>
        <taxon>Aromia</taxon>
    </lineage>
</organism>
<dbReference type="GO" id="GO:0016020">
    <property type="term" value="C:membrane"/>
    <property type="evidence" value="ECO:0007669"/>
    <property type="project" value="UniProtKB-SubCell"/>
</dbReference>
<evidence type="ECO:0000313" key="6">
    <source>
        <dbReference type="Proteomes" id="UP001162162"/>
    </source>
</evidence>
<dbReference type="Proteomes" id="UP001162162">
    <property type="component" value="Unassembled WGS sequence"/>
</dbReference>
<dbReference type="InterPro" id="IPR019184">
    <property type="entry name" value="Uncharacterised_TM-17"/>
</dbReference>
<dbReference type="EMBL" id="JAPWTK010000643">
    <property type="protein sequence ID" value="KAJ8937545.1"/>
    <property type="molecule type" value="Genomic_DNA"/>
</dbReference>
<protein>
    <submittedName>
        <fullName evidence="5">Uncharacterized protein</fullName>
    </submittedName>
</protein>
<gene>
    <name evidence="5" type="ORF">NQ318_002762</name>
</gene>
<keyword evidence="4" id="KW-0472">Membrane</keyword>
<evidence type="ECO:0000313" key="5">
    <source>
        <dbReference type="EMBL" id="KAJ8937545.1"/>
    </source>
</evidence>
<reference evidence="5" key="1">
    <citation type="journal article" date="2023" name="Insect Mol. Biol.">
        <title>Genome sequencing provides insights into the evolution of gene families encoding plant cell wall-degrading enzymes in longhorned beetles.</title>
        <authorList>
            <person name="Shin N.R."/>
            <person name="Okamura Y."/>
            <person name="Kirsch R."/>
            <person name="Pauchet Y."/>
        </authorList>
    </citation>
    <scope>NUCLEOTIDE SEQUENCE</scope>
    <source>
        <strain evidence="5">AMC_N1</strain>
    </source>
</reference>
<comment type="subcellular location">
    <subcellularLocation>
        <location evidence="1">Membrane</location>
        <topology evidence="1">Multi-pass membrane protein</topology>
    </subcellularLocation>
</comment>
<keyword evidence="2" id="KW-0812">Transmembrane</keyword>
<dbReference type="Pfam" id="PF09799">
    <property type="entry name" value="Transmemb_17"/>
    <property type="match status" value="1"/>
</dbReference>
<evidence type="ECO:0000256" key="4">
    <source>
        <dbReference type="ARBA" id="ARBA00023136"/>
    </source>
</evidence>
<evidence type="ECO:0000256" key="3">
    <source>
        <dbReference type="ARBA" id="ARBA00022989"/>
    </source>
</evidence>
<evidence type="ECO:0000256" key="1">
    <source>
        <dbReference type="ARBA" id="ARBA00004141"/>
    </source>
</evidence>